<reference evidence="3" key="1">
    <citation type="submission" date="2023-07" db="EMBL/GenBank/DDBJ databases">
        <title>Chromosome-level genome assembly of Artemia franciscana.</title>
        <authorList>
            <person name="Jo E."/>
        </authorList>
    </citation>
    <scope>NUCLEOTIDE SEQUENCE</scope>
    <source>
        <tissue evidence="3">Whole body</tissue>
    </source>
</reference>
<feature type="region of interest" description="Disordered" evidence="1">
    <location>
        <begin position="122"/>
        <end position="141"/>
    </location>
</feature>
<keyword evidence="4" id="KW-1185">Reference proteome</keyword>
<feature type="region of interest" description="Disordered" evidence="1">
    <location>
        <begin position="404"/>
        <end position="450"/>
    </location>
</feature>
<dbReference type="Gene3D" id="1.20.58.2170">
    <property type="match status" value="2"/>
</dbReference>
<evidence type="ECO:0000259" key="2">
    <source>
        <dbReference type="Pfam" id="PF20920"/>
    </source>
</evidence>
<evidence type="ECO:0000313" key="3">
    <source>
        <dbReference type="EMBL" id="KAK2719211.1"/>
    </source>
</evidence>
<organism evidence="3 4">
    <name type="scientific">Artemia franciscana</name>
    <name type="common">Brine shrimp</name>
    <name type="synonym">Artemia sanfranciscana</name>
    <dbReference type="NCBI Taxonomy" id="6661"/>
    <lineage>
        <taxon>Eukaryota</taxon>
        <taxon>Metazoa</taxon>
        <taxon>Ecdysozoa</taxon>
        <taxon>Arthropoda</taxon>
        <taxon>Crustacea</taxon>
        <taxon>Branchiopoda</taxon>
        <taxon>Anostraca</taxon>
        <taxon>Artemiidae</taxon>
        <taxon>Artemia</taxon>
    </lineage>
</organism>
<dbReference type="GO" id="GO:0042393">
    <property type="term" value="F:histone binding"/>
    <property type="evidence" value="ECO:0007669"/>
    <property type="project" value="InterPro"/>
</dbReference>
<dbReference type="AlphaFoldDB" id="A0AA88I3N6"/>
<dbReference type="Proteomes" id="UP001187531">
    <property type="component" value="Unassembled WGS sequence"/>
</dbReference>
<feature type="domain" description="Daxx histone-binding" evidence="2">
    <location>
        <begin position="331"/>
        <end position="401"/>
    </location>
</feature>
<feature type="compositionally biased region" description="Basic and acidic residues" evidence="1">
    <location>
        <begin position="433"/>
        <end position="443"/>
    </location>
</feature>
<dbReference type="InterPro" id="IPR046378">
    <property type="entry name" value="DAXX_histone-bd"/>
</dbReference>
<evidence type="ECO:0000256" key="1">
    <source>
        <dbReference type="SAM" id="MobiDB-lite"/>
    </source>
</evidence>
<sequence length="466" mass="52602">MSFRLSSAQKRKKTATKVADVTRRQTKISEYFAKSDCAKFSETKEIMTSEPECVYLSSSDEEVPNKQPRLSDATSVQWTGKLRSVQKKPIQSSITTCLGKNNTECDVSVGTSKRRLTINRKNTDTAVASSSSSSREDSGSPCQSSISKFISSCEAFLTPSTEKIRKKLHKLYGLSPNLKEEIGKFIVTVCPIRRENVFTKIKMVLDEVRKCEASAENGEKTPKEAELLPPLDEVLESKLKKMDKAMTRIHSKIKELREREVDLDDEDNSCYLLEERLTQKFLKIHGMYCKLQGAPAKFKSSKIRFEEKEIIVFSSGDGNPKKDVMSASYSTSLPQDCFKKSVEVMKLARVGQHWDSLHGYVDDTPTSIPDQLTKDEELQRKLQENMKLGEENLEKVLNAYATQQEDLKLEPEEYDSGEESPNDDEDEEGTNAIDDKESEDGNRPLELSRTLALARGTEQFSFGGRM</sequence>
<protein>
    <recommendedName>
        <fullName evidence="2">Daxx histone-binding domain-containing protein</fullName>
    </recommendedName>
</protein>
<dbReference type="InterPro" id="IPR046426">
    <property type="entry name" value="DAXX_histone-bd_sf"/>
</dbReference>
<accession>A0AA88I3N6</accession>
<comment type="caution">
    <text evidence="3">The sequence shown here is derived from an EMBL/GenBank/DDBJ whole genome shotgun (WGS) entry which is preliminary data.</text>
</comment>
<dbReference type="EMBL" id="JAVRJZ010000008">
    <property type="protein sequence ID" value="KAK2719211.1"/>
    <property type="molecule type" value="Genomic_DNA"/>
</dbReference>
<proteinExistence type="predicted"/>
<dbReference type="Pfam" id="PF20920">
    <property type="entry name" value="DAXX_hist_bd"/>
    <property type="match status" value="1"/>
</dbReference>
<gene>
    <name evidence="3" type="ORF">QYM36_004887</name>
</gene>
<feature type="compositionally biased region" description="Acidic residues" evidence="1">
    <location>
        <begin position="412"/>
        <end position="429"/>
    </location>
</feature>
<name>A0AA88I3N6_ARTSF</name>
<feature type="non-terminal residue" evidence="3">
    <location>
        <position position="466"/>
    </location>
</feature>
<evidence type="ECO:0000313" key="4">
    <source>
        <dbReference type="Proteomes" id="UP001187531"/>
    </source>
</evidence>